<protein>
    <submittedName>
        <fullName evidence="1">Uncharacterized protein</fullName>
    </submittedName>
</protein>
<dbReference type="EMBL" id="RJUF01000173">
    <property type="protein sequence ID" value="MCP9764356.1"/>
    <property type="molecule type" value="Genomic_DNA"/>
</dbReference>
<gene>
    <name evidence="1" type="ORF">EGI31_15535</name>
</gene>
<keyword evidence="2" id="KW-1185">Reference proteome</keyword>
<sequence length="77" mass="8808">MVKESSVLNEISNFIAGMNPEKVINFKASDSSQDRLEFLLSKQKKESLLEEEKTELEHYLIINRIVGLAKARALKML</sequence>
<comment type="caution">
    <text evidence="1">The sequence shown here is derived from an EMBL/GenBank/DDBJ whole genome shotgun (WGS) entry which is preliminary data.</text>
</comment>
<accession>A0AAE3H5G9</accession>
<reference evidence="1 2" key="1">
    <citation type="submission" date="2018-11" db="EMBL/GenBank/DDBJ databases">
        <title>Novel bacteria species description.</title>
        <authorList>
            <person name="Han J.-H."/>
        </authorList>
    </citation>
    <scope>NUCLEOTIDE SEQUENCE [LARGE SCALE GENOMIC DNA]</scope>
    <source>
        <strain evidence="1 2">KCTC23259</strain>
    </source>
</reference>
<dbReference type="AlphaFoldDB" id="A0AAE3H5G9"/>
<evidence type="ECO:0000313" key="2">
    <source>
        <dbReference type="Proteomes" id="UP001204144"/>
    </source>
</evidence>
<name>A0AAE3H5G9_9BACT</name>
<dbReference type="RefSeq" id="WP_255038043.1">
    <property type="nucleotide sequence ID" value="NZ_RJUF01000173.1"/>
</dbReference>
<evidence type="ECO:0000313" key="1">
    <source>
        <dbReference type="EMBL" id="MCP9764356.1"/>
    </source>
</evidence>
<organism evidence="1 2">
    <name type="scientific">Lacihabitans soyangensis</name>
    <dbReference type="NCBI Taxonomy" id="869394"/>
    <lineage>
        <taxon>Bacteria</taxon>
        <taxon>Pseudomonadati</taxon>
        <taxon>Bacteroidota</taxon>
        <taxon>Cytophagia</taxon>
        <taxon>Cytophagales</taxon>
        <taxon>Leadbetterellaceae</taxon>
        <taxon>Lacihabitans</taxon>
    </lineage>
</organism>
<dbReference type="Proteomes" id="UP001204144">
    <property type="component" value="Unassembled WGS sequence"/>
</dbReference>
<proteinExistence type="predicted"/>